<dbReference type="InterPro" id="IPR013762">
    <property type="entry name" value="Integrase-like_cat_sf"/>
</dbReference>
<dbReference type="SUPFAM" id="SSF47823">
    <property type="entry name" value="lambda integrase-like, N-terminal domain"/>
    <property type="match status" value="1"/>
</dbReference>
<dbReference type="GeneID" id="31774127"/>
<keyword evidence="1" id="KW-0233">DNA recombination</keyword>
<evidence type="ECO:0000313" key="4">
    <source>
        <dbReference type="EMBL" id="SMR98622.1"/>
    </source>
</evidence>
<proteinExistence type="predicted"/>
<evidence type="ECO:0000256" key="1">
    <source>
        <dbReference type="ARBA" id="ARBA00023172"/>
    </source>
</evidence>
<feature type="domain" description="Tyr recombinase" evidence="3">
    <location>
        <begin position="123"/>
        <end position="330"/>
    </location>
</feature>
<dbReference type="SUPFAM" id="SSF56349">
    <property type="entry name" value="DNA breaking-rejoining enzymes"/>
    <property type="match status" value="1"/>
</dbReference>
<feature type="coiled-coil region" evidence="2">
    <location>
        <begin position="237"/>
        <end position="264"/>
    </location>
</feature>
<evidence type="ECO:0000256" key="2">
    <source>
        <dbReference type="SAM" id="Coils"/>
    </source>
</evidence>
<comment type="caution">
    <text evidence="4">The sequence shown here is derived from an EMBL/GenBank/DDBJ whole genome shotgun (WGS) entry which is preliminary data.</text>
</comment>
<dbReference type="InterPro" id="IPR002104">
    <property type="entry name" value="Integrase_catalytic"/>
</dbReference>
<evidence type="ECO:0000313" key="5">
    <source>
        <dbReference type="Proteomes" id="UP000196803"/>
    </source>
</evidence>
<dbReference type="Gene3D" id="1.10.443.10">
    <property type="entry name" value="Intergrase catalytic core"/>
    <property type="match status" value="1"/>
</dbReference>
<reference evidence="4 5" key="1">
    <citation type="submission" date="2017-05" db="EMBL/GenBank/DDBJ databases">
        <authorList>
            <person name="Varghese N."/>
            <person name="Submissions S."/>
        </authorList>
    </citation>
    <scope>NUCLEOTIDE SEQUENCE [LARGE SCALE GENOMIC DNA]</scope>
    <source>
        <strain evidence="4 5">MACB1020</strain>
    </source>
</reference>
<keyword evidence="5" id="KW-1185">Reference proteome</keyword>
<gene>
    <name evidence="4" type="ORF">SAMN05216240_2869</name>
</gene>
<organism evidence="4 5">
    <name type="scientific">Caldicellulosiruptor bescii</name>
    <name type="common">Anaerocellum thermophilum</name>
    <dbReference type="NCBI Taxonomy" id="31899"/>
    <lineage>
        <taxon>Bacteria</taxon>
        <taxon>Bacillati</taxon>
        <taxon>Bacillota</taxon>
        <taxon>Bacillota incertae sedis</taxon>
        <taxon>Caldicellulosiruptorales</taxon>
        <taxon>Caldicellulosiruptoraceae</taxon>
        <taxon>Caldicellulosiruptor</taxon>
    </lineage>
</organism>
<dbReference type="RefSeq" id="WP_012660751.1">
    <property type="nucleotide sequence ID" value="NZ_FUZJ01000003.1"/>
</dbReference>
<dbReference type="PROSITE" id="PS51898">
    <property type="entry name" value="TYR_RECOMBINASE"/>
    <property type="match status" value="1"/>
</dbReference>
<sequence>MGKPSIIKQVLNEFEKQIRFGESKHEAKREERERCEVTGETWNPARVEGIFSFSTYREYVKEALEFANWARTEKGCKDLEQARAYVSEYLQSHIDKGYSAWTVKKEAAALAKLYHCRTTDFKVELPARHREEIERSRGYKDHDREFSKERNRDIIIFSKATGLRRRELERVSSRDIFRGPDGRLYVHVSNGKGGRERDVHVLQKYEREVERIVREREGRDRLFDRVPIRMDVHSYRREYARERYREVEREISRERKLFDRVEDLVRSRLTRLYPDRFREIGERQLTRELTRADGLYHRSDGREFDRLALWEVSNDLGHNRIDVVARHYLD</sequence>
<protein>
    <recommendedName>
        <fullName evidence="3">Tyr recombinase domain-containing protein</fullName>
    </recommendedName>
</protein>
<dbReference type="EMBL" id="FXXC01000002">
    <property type="protein sequence ID" value="SMR98622.1"/>
    <property type="molecule type" value="Genomic_DNA"/>
</dbReference>
<evidence type="ECO:0000259" key="3">
    <source>
        <dbReference type="PROSITE" id="PS51898"/>
    </source>
</evidence>
<keyword evidence="2" id="KW-0175">Coiled coil</keyword>
<dbReference type="InterPro" id="IPR011010">
    <property type="entry name" value="DNA_brk_join_enz"/>
</dbReference>
<accession>A0ABY1SBS4</accession>
<dbReference type="Proteomes" id="UP000196803">
    <property type="component" value="Unassembled WGS sequence"/>
</dbReference>
<name>A0ABY1SBS4_CALBS</name>